<feature type="region of interest" description="Disordered" evidence="1">
    <location>
        <begin position="1"/>
        <end position="28"/>
    </location>
</feature>
<comment type="caution">
    <text evidence="2">The sequence shown here is derived from an EMBL/GenBank/DDBJ whole genome shotgun (WGS) entry which is preliminary data.</text>
</comment>
<dbReference type="Proteomes" id="UP001157161">
    <property type="component" value="Unassembled WGS sequence"/>
</dbReference>
<evidence type="ECO:0000313" key="2">
    <source>
        <dbReference type="EMBL" id="GMA33409.1"/>
    </source>
</evidence>
<reference evidence="2" key="2">
    <citation type="submission" date="2023-02" db="EMBL/GenBank/DDBJ databases">
        <authorList>
            <person name="Sun Q."/>
            <person name="Mori K."/>
        </authorList>
    </citation>
    <scope>NUCLEOTIDE SEQUENCE</scope>
    <source>
        <strain evidence="2">NBRC 112290</strain>
    </source>
</reference>
<accession>A0AA37XI06</accession>
<dbReference type="RefSeq" id="WP_284252225.1">
    <property type="nucleotide sequence ID" value="NZ_BSUM01000001.1"/>
</dbReference>
<protein>
    <submittedName>
        <fullName evidence="2">Uncharacterized protein</fullName>
    </submittedName>
</protein>
<gene>
    <name evidence="2" type="ORF">GCM10025875_34010</name>
</gene>
<reference evidence="2" key="1">
    <citation type="journal article" date="2014" name="Int. J. Syst. Evol. Microbiol.">
        <title>Complete genome sequence of Corynebacterium casei LMG S-19264T (=DSM 44701T), isolated from a smear-ripened cheese.</title>
        <authorList>
            <consortium name="US DOE Joint Genome Institute (JGI-PGF)"/>
            <person name="Walter F."/>
            <person name="Albersmeier A."/>
            <person name="Kalinowski J."/>
            <person name="Ruckert C."/>
        </authorList>
    </citation>
    <scope>NUCLEOTIDE SEQUENCE</scope>
    <source>
        <strain evidence="2">NBRC 112290</strain>
    </source>
</reference>
<organism evidence="2 3">
    <name type="scientific">Litorihabitans aurantiacus</name>
    <dbReference type="NCBI Taxonomy" id="1930061"/>
    <lineage>
        <taxon>Bacteria</taxon>
        <taxon>Bacillati</taxon>
        <taxon>Actinomycetota</taxon>
        <taxon>Actinomycetes</taxon>
        <taxon>Micrococcales</taxon>
        <taxon>Beutenbergiaceae</taxon>
        <taxon>Litorihabitans</taxon>
    </lineage>
</organism>
<dbReference type="EMBL" id="BSUM01000001">
    <property type="protein sequence ID" value="GMA33409.1"/>
    <property type="molecule type" value="Genomic_DNA"/>
</dbReference>
<dbReference type="AlphaFoldDB" id="A0AA37XI06"/>
<feature type="region of interest" description="Disordered" evidence="1">
    <location>
        <begin position="61"/>
        <end position="92"/>
    </location>
</feature>
<proteinExistence type="predicted"/>
<keyword evidence="3" id="KW-1185">Reference proteome</keyword>
<name>A0AA37XI06_9MICO</name>
<evidence type="ECO:0000313" key="3">
    <source>
        <dbReference type="Proteomes" id="UP001157161"/>
    </source>
</evidence>
<evidence type="ECO:0000256" key="1">
    <source>
        <dbReference type="SAM" id="MobiDB-lite"/>
    </source>
</evidence>
<sequence>MPLLSPQTAVPAPTRTPRRASFRGPQARTTAVRSAVALMLATVLGAGFALLAPAAALAAPATADGATATPAPPVSPRRTPRRSRTALSSSSA</sequence>